<sequence>MNKKNPYWPKKHKAVELALCTSNSHAAQLYSLDLTIVDHWVKALSQAQLYKWIMMVHQNGLAVNYPNIKSKMVKILDDNWAKEEFRSENTDLAIIPGGLTNGGNSITKKGNLKHATFKKCDISNCLLESKDHLIYATNYESDEYKIEDFDNSKEEKFDEDNKDEEFDENKKFNEIKEFDKDDECDANKYDSDKSDDDEFNGDESNNRVSKWSEYFIIVKKLCK</sequence>
<feature type="region of interest" description="Disordered" evidence="1">
    <location>
        <begin position="183"/>
        <end position="205"/>
    </location>
</feature>
<protein>
    <submittedName>
        <fullName evidence="2">8552_t:CDS:1</fullName>
    </submittedName>
</protein>
<reference evidence="2 3" key="1">
    <citation type="submission" date="2021-06" db="EMBL/GenBank/DDBJ databases">
        <authorList>
            <person name="Kallberg Y."/>
            <person name="Tangrot J."/>
            <person name="Rosling A."/>
        </authorList>
    </citation>
    <scope>NUCLEOTIDE SEQUENCE [LARGE SCALE GENOMIC DNA]</scope>
    <source>
        <strain evidence="2 3">120-4 pot B 10/14</strain>
    </source>
</reference>
<gene>
    <name evidence="2" type="ORF">GMARGA_LOCUS12317</name>
</gene>
<feature type="non-terminal residue" evidence="2">
    <location>
        <position position="223"/>
    </location>
</feature>
<proteinExistence type="predicted"/>
<evidence type="ECO:0000313" key="2">
    <source>
        <dbReference type="EMBL" id="CAG8703996.1"/>
    </source>
</evidence>
<evidence type="ECO:0000256" key="1">
    <source>
        <dbReference type="SAM" id="MobiDB-lite"/>
    </source>
</evidence>
<name>A0ABN7V128_GIGMA</name>
<accession>A0ABN7V128</accession>
<organism evidence="2 3">
    <name type="scientific">Gigaspora margarita</name>
    <dbReference type="NCBI Taxonomy" id="4874"/>
    <lineage>
        <taxon>Eukaryota</taxon>
        <taxon>Fungi</taxon>
        <taxon>Fungi incertae sedis</taxon>
        <taxon>Mucoromycota</taxon>
        <taxon>Glomeromycotina</taxon>
        <taxon>Glomeromycetes</taxon>
        <taxon>Diversisporales</taxon>
        <taxon>Gigasporaceae</taxon>
        <taxon>Gigaspora</taxon>
    </lineage>
</organism>
<dbReference type="Proteomes" id="UP000789901">
    <property type="component" value="Unassembled WGS sequence"/>
</dbReference>
<comment type="caution">
    <text evidence="2">The sequence shown here is derived from an EMBL/GenBank/DDBJ whole genome shotgun (WGS) entry which is preliminary data.</text>
</comment>
<evidence type="ECO:0000313" key="3">
    <source>
        <dbReference type="Proteomes" id="UP000789901"/>
    </source>
</evidence>
<keyword evidence="3" id="KW-1185">Reference proteome</keyword>
<dbReference type="EMBL" id="CAJVQB010007470">
    <property type="protein sequence ID" value="CAG8703996.1"/>
    <property type="molecule type" value="Genomic_DNA"/>
</dbReference>
<feature type="compositionally biased region" description="Basic and acidic residues" evidence="1">
    <location>
        <begin position="183"/>
        <end position="192"/>
    </location>
</feature>